<protein>
    <recommendedName>
        <fullName evidence="2">BTB/POZ domain-containing protein</fullName>
    </recommendedName>
</protein>
<evidence type="ECO:0000256" key="1">
    <source>
        <dbReference type="SAM" id="MobiDB-lite"/>
    </source>
</evidence>
<feature type="compositionally biased region" description="Basic and acidic residues" evidence="1">
    <location>
        <begin position="350"/>
        <end position="361"/>
    </location>
</feature>
<evidence type="ECO:0000313" key="4">
    <source>
        <dbReference type="Proteomes" id="UP000472263"/>
    </source>
</evidence>
<feature type="compositionally biased region" description="Polar residues" evidence="1">
    <location>
        <begin position="414"/>
        <end position="430"/>
    </location>
</feature>
<dbReference type="PANTHER" id="PTHR22427">
    <property type="entry name" value="GH15728P"/>
    <property type="match status" value="1"/>
</dbReference>
<keyword evidence="4" id="KW-1185">Reference proteome</keyword>
<feature type="compositionally biased region" description="Polar residues" evidence="1">
    <location>
        <begin position="1041"/>
        <end position="1057"/>
    </location>
</feature>
<feature type="compositionally biased region" description="Low complexity" evidence="1">
    <location>
        <begin position="305"/>
        <end position="323"/>
    </location>
</feature>
<feature type="compositionally biased region" description="Polar residues" evidence="1">
    <location>
        <begin position="174"/>
        <end position="184"/>
    </location>
</feature>
<feature type="compositionally biased region" description="Polar residues" evidence="1">
    <location>
        <begin position="853"/>
        <end position="871"/>
    </location>
</feature>
<feature type="compositionally biased region" description="Polar residues" evidence="1">
    <location>
        <begin position="884"/>
        <end position="897"/>
    </location>
</feature>
<feature type="compositionally biased region" description="Low complexity" evidence="1">
    <location>
        <begin position="62"/>
        <end position="84"/>
    </location>
</feature>
<reference evidence="3" key="3">
    <citation type="submission" date="2025-09" db="UniProtKB">
        <authorList>
            <consortium name="Ensembl"/>
        </authorList>
    </citation>
    <scope>IDENTIFICATION</scope>
</reference>
<reference evidence="3" key="1">
    <citation type="submission" date="2019-06" db="EMBL/GenBank/DDBJ databases">
        <authorList>
            <consortium name="Wellcome Sanger Institute Data Sharing"/>
        </authorList>
    </citation>
    <scope>NUCLEOTIDE SEQUENCE [LARGE SCALE GENOMIC DNA]</scope>
</reference>
<dbReference type="Pfam" id="PF15363">
    <property type="entry name" value="BTBD8_C"/>
    <property type="match status" value="1"/>
</dbReference>
<feature type="compositionally biased region" description="Low complexity" evidence="1">
    <location>
        <begin position="930"/>
        <end position="943"/>
    </location>
</feature>
<dbReference type="InParanoid" id="A0A667WGN0"/>
<feature type="compositionally biased region" description="Basic and acidic residues" evidence="1">
    <location>
        <begin position="733"/>
        <end position="753"/>
    </location>
</feature>
<feature type="region of interest" description="Disordered" evidence="1">
    <location>
        <begin position="549"/>
        <end position="1108"/>
    </location>
</feature>
<evidence type="ECO:0000259" key="2">
    <source>
        <dbReference type="Pfam" id="PF15363"/>
    </source>
</evidence>
<feature type="compositionally biased region" description="Polar residues" evidence="1">
    <location>
        <begin position="144"/>
        <end position="153"/>
    </location>
</feature>
<dbReference type="PANTHER" id="PTHR22427:SF8">
    <property type="entry name" value="PROLINE-RICH PROTEIN 36"/>
    <property type="match status" value="1"/>
</dbReference>
<feature type="region of interest" description="Disordered" evidence="1">
    <location>
        <begin position="1560"/>
        <end position="1588"/>
    </location>
</feature>
<feature type="compositionally biased region" description="Low complexity" evidence="1">
    <location>
        <begin position="1267"/>
        <end position="1280"/>
    </location>
</feature>
<reference evidence="3" key="2">
    <citation type="submission" date="2025-08" db="UniProtKB">
        <authorList>
            <consortium name="Ensembl"/>
        </authorList>
    </citation>
    <scope>IDENTIFICATION</scope>
</reference>
<feature type="compositionally biased region" description="Acidic residues" evidence="1">
    <location>
        <begin position="718"/>
        <end position="732"/>
    </location>
</feature>
<feature type="compositionally biased region" description="Low complexity" evidence="1">
    <location>
        <begin position="431"/>
        <end position="441"/>
    </location>
</feature>
<gene>
    <name evidence="3" type="primary">LOC115358793</name>
</gene>
<dbReference type="FunCoup" id="A0A667WGN0">
    <property type="interactions" value="26"/>
</dbReference>
<proteinExistence type="predicted"/>
<feature type="compositionally biased region" description="Basic and acidic residues" evidence="1">
    <location>
        <begin position="1282"/>
        <end position="1341"/>
    </location>
</feature>
<feature type="compositionally biased region" description="Acidic residues" evidence="1">
    <location>
        <begin position="782"/>
        <end position="792"/>
    </location>
</feature>
<feature type="region of interest" description="Disordered" evidence="1">
    <location>
        <begin position="1"/>
        <end position="441"/>
    </location>
</feature>
<feature type="compositionally biased region" description="Low complexity" evidence="1">
    <location>
        <begin position="116"/>
        <end position="134"/>
    </location>
</feature>
<feature type="compositionally biased region" description="Polar residues" evidence="1">
    <location>
        <begin position="907"/>
        <end position="917"/>
    </location>
</feature>
<feature type="compositionally biased region" description="Pro residues" evidence="1">
    <location>
        <begin position="1455"/>
        <end position="1464"/>
    </location>
</feature>
<feature type="compositionally biased region" description="Low complexity" evidence="1">
    <location>
        <begin position="197"/>
        <end position="216"/>
    </location>
</feature>
<feature type="compositionally biased region" description="Basic and acidic residues" evidence="1">
    <location>
        <begin position="977"/>
        <end position="986"/>
    </location>
</feature>
<feature type="compositionally biased region" description="Acidic residues" evidence="1">
    <location>
        <begin position="1020"/>
        <end position="1037"/>
    </location>
</feature>
<dbReference type="GeneTree" id="ENSGT01030000234900"/>
<feature type="region of interest" description="Disordered" evidence="1">
    <location>
        <begin position="513"/>
        <end position="537"/>
    </location>
</feature>
<feature type="compositionally biased region" description="Polar residues" evidence="1">
    <location>
        <begin position="617"/>
        <end position="631"/>
    </location>
</feature>
<feature type="compositionally biased region" description="Acidic residues" evidence="1">
    <location>
        <begin position="754"/>
        <end position="766"/>
    </location>
</feature>
<feature type="compositionally biased region" description="Low complexity" evidence="1">
    <location>
        <begin position="232"/>
        <end position="284"/>
    </location>
</feature>
<dbReference type="Proteomes" id="UP000472263">
    <property type="component" value="Chromosome 1"/>
</dbReference>
<feature type="compositionally biased region" description="Polar residues" evidence="1">
    <location>
        <begin position="1076"/>
        <end position="1106"/>
    </location>
</feature>
<sequence length="1588" mass="167063">MKPDGVTMETMEPTEAAAGAEPSLSQGAATQEEVTEQAQSASQPDKAACTTVPPAAQEANDKPAAADSKAKPQAVAPKVKLAAKTAGDSGSKSRPGSAPNRTVNGVKPTNSVPPRTTTAKKTTTTTTGASATGAVPKRPVGVSVASSTVRTQTKVPEKKPVGPVKATSAAAAVTNGTKPTTANGTPKRPATGPVNGARPKTTAPASRPAASTATKPSNSTAARPDRTAVSKTSRPATSTASRFASTTSRPTTAGAGTTAATAKPPTTGTAKAAAARVTTAPSAGRTTAVQPPKNNAVAKKDVSRPASATTAKKPTTATTSAATKKPEPSKTTATLKPDAASKRPIPTKAADPKMSRPKTQEPPKPTPTKKAAPPTARLTALNKPPLGRNPPASPASKPAASSTAQTKRGPKPTQAVQPFTATKKTGAPNSATAAERPSAAAIATTATAVVAATTAVAAAAAILAEQTEAPAETQAEAVLVSPEATLHPAEEAPSPALAQDTPAEMVLQEAVQGDVTAPSPPQSPVRTAVPPTCPDQDLVESITPALTAQEQISAPAEAALPTMPSPPALSEDHVLLALDQNPSTSKAPPLTVSATLQVVSSSNLSEEDDEEEREGSQQVSVSEMSGTTQPTEESRPGSAGPLGGSAWRVGGALLSELDSEEVSGSQQGASELSAPGVLEGTESMDDLGDASLKGAIDMEGASAGSPDFEKVPDIPVNDFEEDEDDDEDDEDRVCDMDVGSERADDLQRPRHDNEVDDEEEDEDVEMASEGVTESGLESYGNADEDDFAEDERLDNLNRVAQPPPPPPLLPSAPAAQWDQPNPFADPWAQPIQLLQPQPPFEHISQPLQAAAASPSTDPWQADSETPTQSPAQAWLELGSAPYIPQNQDISHHSSGQAEPQKPEAQTYMDQSNSTPMQTLAPAPLSAPGMSLSSTLSSETSTPEELCEYNREGKLQLPSQGSQAPMLSLQPDPEDQDLGIHLERGDREGEEEGEAETLPADEVLGGPATAPTSNPSSSSTTEDEASDTEGEAQLDDPLDGQGINNITFDGQPSTQRSLSAVDEGEEEGGVGGDATPPSANSAASYGFDTMTTASNSNAQSTGESCTKSPGIFSLEELPEEAKEPCIIMEPPAQPCPTEQHYMQCGKQEADTAEDAGVELSGSEEASAPSLLHLQQPEGDPDDSQPPYYSAICEKTENSFAGFSALPHSHRRDHSAYLRPYCDIVIPTGGAVTPPRLSCADLPPRSPGQQALSPQLRRLEQHQRQLLELQQRRGLQSGPVEVVEQERKTKEEEEQRKKREQAEEEIKKNKEAEEKKKQELEEAMKKEEELKQKEEMEKQRRDLQLQLQQQQQELKQRQQIMQWQQELEQQQQQQQQQQPHKGQSTVLLSPSSGLCTIYEALENSDDEQAEEDEMKELNPAKEQKETSEEMVNQEKDDHHVKVKSDEDKHECSSPPTETAPPLPDSPQSPTGPQHPDVNSPPQDIDKSSPPPESPERPPPLDLDWGKKVDIVQQLINQTLLLTGDGCSSLLLLPGGGGGTLSPLESSLWPSMLPPLTPPSATVTSVSSFSPEAPGSSPQGEWTVVELETHH</sequence>
<feature type="compositionally biased region" description="Low complexity" evidence="1">
    <location>
        <begin position="1342"/>
        <end position="1376"/>
    </location>
</feature>
<feature type="compositionally biased region" description="Pro residues" evidence="1">
    <location>
        <begin position="1486"/>
        <end position="1498"/>
    </location>
</feature>
<feature type="compositionally biased region" description="Basic and acidic residues" evidence="1">
    <location>
        <begin position="1413"/>
        <end position="1449"/>
    </location>
</feature>
<feature type="compositionally biased region" description="Polar residues" evidence="1">
    <location>
        <begin position="1377"/>
        <end position="1392"/>
    </location>
</feature>
<dbReference type="InterPro" id="IPR027907">
    <property type="entry name" value="BTBD8_C"/>
</dbReference>
<organism evidence="3 4">
    <name type="scientific">Myripristis murdjan</name>
    <name type="common">pinecone soldierfish</name>
    <dbReference type="NCBI Taxonomy" id="586833"/>
    <lineage>
        <taxon>Eukaryota</taxon>
        <taxon>Metazoa</taxon>
        <taxon>Chordata</taxon>
        <taxon>Craniata</taxon>
        <taxon>Vertebrata</taxon>
        <taxon>Euteleostomi</taxon>
        <taxon>Actinopterygii</taxon>
        <taxon>Neopterygii</taxon>
        <taxon>Teleostei</taxon>
        <taxon>Neoteleostei</taxon>
        <taxon>Acanthomorphata</taxon>
        <taxon>Holocentriformes</taxon>
        <taxon>Holocentridae</taxon>
        <taxon>Myripristis</taxon>
    </lineage>
</organism>
<dbReference type="Ensembl" id="ENSMMDT00005000284.1">
    <property type="protein sequence ID" value="ENSMMDP00005000277.1"/>
    <property type="gene ID" value="ENSMMDG00005000180.1"/>
</dbReference>
<feature type="compositionally biased region" description="Acidic residues" evidence="1">
    <location>
        <begin position="1400"/>
        <end position="1412"/>
    </location>
</feature>
<evidence type="ECO:0000313" key="3">
    <source>
        <dbReference type="Ensembl" id="ENSMMDP00005000277.1"/>
    </source>
</evidence>
<name>A0A667WGN0_9TELE</name>
<feature type="compositionally biased region" description="Low complexity" evidence="1">
    <location>
        <begin position="995"/>
        <end position="1019"/>
    </location>
</feature>
<accession>A0A667WGN0</accession>
<feature type="compositionally biased region" description="Polar residues" evidence="1">
    <location>
        <begin position="88"/>
        <end position="115"/>
    </location>
</feature>
<feature type="compositionally biased region" description="Pro residues" evidence="1">
    <location>
        <begin position="801"/>
        <end position="810"/>
    </location>
</feature>
<feature type="domain" description="BTB/POZ" evidence="2">
    <location>
        <begin position="1544"/>
        <end position="1588"/>
    </location>
</feature>
<feature type="compositionally biased region" description="Polar residues" evidence="1">
    <location>
        <begin position="580"/>
        <end position="599"/>
    </location>
</feature>
<feature type="region of interest" description="Disordered" evidence="1">
    <location>
        <begin position="1267"/>
        <end position="1502"/>
    </location>
</feature>